<protein>
    <recommendedName>
        <fullName evidence="1">DUF659 domain-containing protein</fullName>
    </recommendedName>
</protein>
<dbReference type="PANTHER" id="PTHR32166">
    <property type="entry name" value="OSJNBA0013A04.12 PROTEIN"/>
    <property type="match status" value="1"/>
</dbReference>
<sequence length="373" mass="42829">MECISPNILRSYFGEKEFVNSKKASQEAYEYRNPYGPNVSQFVGDMAKYEEEVQEMQNPMVKVGCTIMGDSWVDKKQRTLINFLMYCPEGISFVKFVNASDTVKDAINLFQLFDEVIEWVGPLDVVHVVTDNATTYVAVGRLISQKHKHISWLPCATHYLNLIFKGIGKMDHVVELVRRASKVTIFVYNHVVLLSWLKKREGWTEIFRLGVTHFATTFIALKSLHDHKHGLQALVTSKFFVDSRYSRDNKSKVVVFIILDNRLLNDCLIVVNLMSPLMRLLLIIDCDERLLMGYVYEGMFYNKKRTNDPIDYACIDEIDFWIVDKDQPVELDVEELENLLYEEGLIPINEVEGSSSHIDDEDGGGMAVEGLNV</sequence>
<gene>
    <name evidence="2" type="ORF">VITISV_043293</name>
</gene>
<feature type="domain" description="DUF659" evidence="1">
    <location>
        <begin position="47"/>
        <end position="183"/>
    </location>
</feature>
<dbReference type="PANTHER" id="PTHR32166:SF121">
    <property type="entry name" value="DUF659 DOMAIN-CONTAINING PROTEIN"/>
    <property type="match status" value="1"/>
</dbReference>
<dbReference type="InterPro" id="IPR007021">
    <property type="entry name" value="DUF659"/>
</dbReference>
<dbReference type="AlphaFoldDB" id="A5ARG6"/>
<proteinExistence type="predicted"/>
<evidence type="ECO:0000259" key="1">
    <source>
        <dbReference type="Pfam" id="PF04937"/>
    </source>
</evidence>
<accession>A5ARG6</accession>
<dbReference type="InterPro" id="IPR012337">
    <property type="entry name" value="RNaseH-like_sf"/>
</dbReference>
<reference evidence="2" key="1">
    <citation type="journal article" date="2007" name="PLoS ONE">
        <title>The first genome sequence of an elite grapevine cultivar (Pinot noir Vitis vinifera L.): coping with a highly heterozygous genome.</title>
        <authorList>
            <person name="Velasco R."/>
            <person name="Zharkikh A."/>
            <person name="Troggio M."/>
            <person name="Cartwright D.A."/>
            <person name="Cestaro A."/>
            <person name="Pruss D."/>
            <person name="Pindo M."/>
            <person name="FitzGerald L.M."/>
            <person name="Vezzulli S."/>
            <person name="Reid J."/>
            <person name="Malacarne G."/>
            <person name="Iliev D."/>
            <person name="Coppola G."/>
            <person name="Wardell B."/>
            <person name="Micheletti D."/>
            <person name="Macalma T."/>
            <person name="Facci M."/>
            <person name="Mitchell J.T."/>
            <person name="Perazzolli M."/>
            <person name="Eldredge G."/>
            <person name="Gatto P."/>
            <person name="Oyzerski R."/>
            <person name="Moretto M."/>
            <person name="Gutin N."/>
            <person name="Stefanini M."/>
            <person name="Chen Y."/>
            <person name="Segala C."/>
            <person name="Davenport C."/>
            <person name="Dematte L."/>
            <person name="Mraz A."/>
            <person name="Battilana J."/>
            <person name="Stormo K."/>
            <person name="Costa F."/>
            <person name="Tao Q."/>
            <person name="Si-Ammour A."/>
            <person name="Harkins T."/>
            <person name="Lackey A."/>
            <person name="Perbost C."/>
            <person name="Taillon B."/>
            <person name="Stella A."/>
            <person name="Solovyev V."/>
            <person name="Fawcett J.A."/>
            <person name="Sterck L."/>
            <person name="Vandepoele K."/>
            <person name="Grando S.M."/>
            <person name="Toppo S."/>
            <person name="Moser C."/>
            <person name="Lanchbury J."/>
            <person name="Bogden R."/>
            <person name="Skolnick M."/>
            <person name="Sgaramella V."/>
            <person name="Bhatnagar S.K."/>
            <person name="Fontana P."/>
            <person name="Gutin A."/>
            <person name="Van de Peer Y."/>
            <person name="Salamini F."/>
            <person name="Viola R."/>
        </authorList>
    </citation>
    <scope>NUCLEOTIDE SEQUENCE</scope>
</reference>
<dbReference type="SUPFAM" id="SSF53098">
    <property type="entry name" value="Ribonuclease H-like"/>
    <property type="match status" value="1"/>
</dbReference>
<evidence type="ECO:0000313" key="2">
    <source>
        <dbReference type="EMBL" id="CAN71584.1"/>
    </source>
</evidence>
<name>A5ARG6_VITVI</name>
<organism evidence="2">
    <name type="scientific">Vitis vinifera</name>
    <name type="common">Grape</name>
    <dbReference type="NCBI Taxonomy" id="29760"/>
    <lineage>
        <taxon>Eukaryota</taxon>
        <taxon>Viridiplantae</taxon>
        <taxon>Streptophyta</taxon>
        <taxon>Embryophyta</taxon>
        <taxon>Tracheophyta</taxon>
        <taxon>Spermatophyta</taxon>
        <taxon>Magnoliopsida</taxon>
        <taxon>eudicotyledons</taxon>
        <taxon>Gunneridae</taxon>
        <taxon>Pentapetalae</taxon>
        <taxon>rosids</taxon>
        <taxon>Vitales</taxon>
        <taxon>Vitaceae</taxon>
        <taxon>Viteae</taxon>
        <taxon>Vitis</taxon>
    </lineage>
</organism>
<dbReference type="EMBL" id="AM432979">
    <property type="protein sequence ID" value="CAN71584.1"/>
    <property type="molecule type" value="Genomic_DNA"/>
</dbReference>
<dbReference type="Pfam" id="PF04937">
    <property type="entry name" value="DUF659"/>
    <property type="match status" value="1"/>
</dbReference>